<dbReference type="Gene3D" id="3.90.1310.10">
    <property type="entry name" value="Penicillin-binding protein 2a (Domain 2)"/>
    <property type="match status" value="1"/>
</dbReference>
<dbReference type="PANTHER" id="PTHR30627:SF1">
    <property type="entry name" value="PEPTIDOGLYCAN D,D-TRANSPEPTIDASE FTSI"/>
    <property type="match status" value="1"/>
</dbReference>
<dbReference type="InterPro" id="IPR005311">
    <property type="entry name" value="PBP_dimer"/>
</dbReference>
<evidence type="ECO:0000313" key="6">
    <source>
        <dbReference type="EMBL" id="MST34513.1"/>
    </source>
</evidence>
<reference evidence="6 7" key="1">
    <citation type="submission" date="2019-11" db="EMBL/GenBank/DDBJ databases">
        <title>Acidiferrimicrobium australis gen. nov., sp. nov., an acidophilic and obligately heterotrophic, member of the Actinobacteria that catalyses dissimilatory oxido- reduction of iron isolated from metal-rich acidic water in Chile.</title>
        <authorList>
            <person name="Gonzalez D."/>
            <person name="Huber K."/>
            <person name="Hedrich S."/>
            <person name="Rojas-Villalobos C."/>
            <person name="Quatrini R."/>
            <person name="Dinamarca M.A."/>
            <person name="Schwarz A."/>
            <person name="Canales C."/>
            <person name="Nancucheo I."/>
        </authorList>
    </citation>
    <scope>NUCLEOTIDE SEQUENCE [LARGE SCALE GENOMIC DNA]</scope>
    <source>
        <strain evidence="6 7">USS-CCA1</strain>
    </source>
</reference>
<dbReference type="SUPFAM" id="SSF56601">
    <property type="entry name" value="beta-lactamase/transpeptidase-like"/>
    <property type="match status" value="1"/>
</dbReference>
<evidence type="ECO:0000259" key="4">
    <source>
        <dbReference type="Pfam" id="PF00905"/>
    </source>
</evidence>
<name>A0ABW9QYQ5_9ACTN</name>
<accession>A0ABW9QYQ5</accession>
<evidence type="ECO:0008006" key="8">
    <source>
        <dbReference type="Google" id="ProtNLM"/>
    </source>
</evidence>
<feature type="domain" description="Penicillin-binding protein transpeptidase" evidence="4">
    <location>
        <begin position="257"/>
        <end position="554"/>
    </location>
</feature>
<dbReference type="SUPFAM" id="SSF56519">
    <property type="entry name" value="Penicillin binding protein dimerisation domain"/>
    <property type="match status" value="1"/>
</dbReference>
<dbReference type="EMBL" id="WJHE01001047">
    <property type="protein sequence ID" value="MST34513.1"/>
    <property type="molecule type" value="Genomic_DNA"/>
</dbReference>
<comment type="caution">
    <text evidence="6">The sequence shown here is derived from an EMBL/GenBank/DDBJ whole genome shotgun (WGS) entry which is preliminary data.</text>
</comment>
<dbReference type="InterPro" id="IPR012338">
    <property type="entry name" value="Beta-lactam/transpept-like"/>
</dbReference>
<dbReference type="Gene3D" id="3.30.450.330">
    <property type="match status" value="1"/>
</dbReference>
<dbReference type="PANTHER" id="PTHR30627">
    <property type="entry name" value="PEPTIDOGLYCAN D,D-TRANSPEPTIDASE"/>
    <property type="match status" value="1"/>
</dbReference>
<dbReference type="InterPro" id="IPR050515">
    <property type="entry name" value="Beta-lactam/transpept"/>
</dbReference>
<comment type="similarity">
    <text evidence="2">Belongs to the transpeptidase family.</text>
</comment>
<dbReference type="InterPro" id="IPR036138">
    <property type="entry name" value="PBP_dimer_sf"/>
</dbReference>
<evidence type="ECO:0000313" key="7">
    <source>
        <dbReference type="Proteomes" id="UP000437736"/>
    </source>
</evidence>
<comment type="subcellular location">
    <subcellularLocation>
        <location evidence="1">Membrane</location>
    </subcellularLocation>
</comment>
<dbReference type="Pfam" id="PF03717">
    <property type="entry name" value="PBP_dimer"/>
    <property type="match status" value="1"/>
</dbReference>
<protein>
    <recommendedName>
        <fullName evidence="8">Penicillin-binding protein 2</fullName>
    </recommendedName>
</protein>
<dbReference type="Proteomes" id="UP000437736">
    <property type="component" value="Unassembled WGS sequence"/>
</dbReference>
<gene>
    <name evidence="6" type="ORF">GHK86_17520</name>
</gene>
<proteinExistence type="inferred from homology"/>
<dbReference type="Gene3D" id="3.40.710.10">
    <property type="entry name" value="DD-peptidase/beta-lactamase superfamily"/>
    <property type="match status" value="1"/>
</dbReference>
<keyword evidence="3" id="KW-0472">Membrane</keyword>
<evidence type="ECO:0000259" key="5">
    <source>
        <dbReference type="Pfam" id="PF03717"/>
    </source>
</evidence>
<sequence>MPSAQRRRAASARHRGLPPRARRRVFTMLALAGVACLAIAGKLVLVQLVDGSSYQHMAFGQEVRTIPVPAVRGSILASDGSELAFSEMRPTVFADPTEITAAGSESRALARVLHLPAGQLRSAMLARTTYVVLAPDITNAVATKVTNLALPGVGVERLPVRYHPNGTLATPVLGAINANGVGVSGLEYQYNKALTGTPGQTVEVVDPQGQPVPNGIVHKTAPHLGSDVLTTIDAGLQYQVDQVLAATLKRTHAVSATAVVENVHTGAILAVGDLHSGPHGPVQPGLASALTSVYEPGSVAKLVTVAGALTHHVINPQTVLTIPPALPVNGTLIHDAEVHPTEQLSITGVLAQSSNIGATEIAERLGATRLLAYEHAFGFGQPAVPGFPGESAGIVPTRAQFSGTTLATLAFGEAQAVTPVQLAGAYATIADGGVYHTPHLVQGIVGPKDHEHPVALPAARRVVPAWVSKAMTPMFEQVVSSGTGVAAQVHGYAVAGKTGTSNVVLASGGYSPTLTDATFAGYYPAQDPQIAEVVVVKNSPLYGAQASAPAFSSIAHDAILDFAIPSAGPQPPAEDTAVPTINGKVETSLLGA</sequence>
<keyword evidence="7" id="KW-1185">Reference proteome</keyword>
<evidence type="ECO:0000256" key="2">
    <source>
        <dbReference type="ARBA" id="ARBA00007171"/>
    </source>
</evidence>
<evidence type="ECO:0000256" key="1">
    <source>
        <dbReference type="ARBA" id="ARBA00004370"/>
    </source>
</evidence>
<feature type="domain" description="Penicillin-binding protein dimerisation" evidence="5">
    <location>
        <begin position="68"/>
        <end position="213"/>
    </location>
</feature>
<organism evidence="6 7">
    <name type="scientific">Acidiferrimicrobium australe</name>
    <dbReference type="NCBI Taxonomy" id="2664430"/>
    <lineage>
        <taxon>Bacteria</taxon>
        <taxon>Bacillati</taxon>
        <taxon>Actinomycetota</taxon>
        <taxon>Acidimicrobiia</taxon>
        <taxon>Acidimicrobiales</taxon>
        <taxon>Acidimicrobiaceae</taxon>
        <taxon>Acidiferrimicrobium</taxon>
    </lineage>
</organism>
<dbReference type="Pfam" id="PF00905">
    <property type="entry name" value="Transpeptidase"/>
    <property type="match status" value="1"/>
</dbReference>
<evidence type="ECO:0000256" key="3">
    <source>
        <dbReference type="ARBA" id="ARBA00023136"/>
    </source>
</evidence>
<dbReference type="InterPro" id="IPR001460">
    <property type="entry name" value="PCN-bd_Tpept"/>
</dbReference>